<evidence type="ECO:0000313" key="2">
    <source>
        <dbReference type="EMBL" id="GAI07624.1"/>
    </source>
</evidence>
<dbReference type="SUPFAM" id="SSF52113">
    <property type="entry name" value="BRCT domain"/>
    <property type="match status" value="1"/>
</dbReference>
<dbReference type="SMART" id="SM00292">
    <property type="entry name" value="BRCT"/>
    <property type="match status" value="1"/>
</dbReference>
<proteinExistence type="predicted"/>
<evidence type="ECO:0000259" key="1">
    <source>
        <dbReference type="PROSITE" id="PS50172"/>
    </source>
</evidence>
<dbReference type="PROSITE" id="PS50172">
    <property type="entry name" value="BRCT"/>
    <property type="match status" value="1"/>
</dbReference>
<dbReference type="InterPro" id="IPR001357">
    <property type="entry name" value="BRCT_dom"/>
</dbReference>
<dbReference type="CDD" id="cd17748">
    <property type="entry name" value="BRCT_DNA_ligase_like"/>
    <property type="match status" value="1"/>
</dbReference>
<gene>
    <name evidence="2" type="ORF">S06H3_10411</name>
</gene>
<dbReference type="InterPro" id="IPR036420">
    <property type="entry name" value="BRCT_dom_sf"/>
</dbReference>
<name>X1MMM5_9ZZZZ</name>
<dbReference type="Gene3D" id="3.40.50.10190">
    <property type="entry name" value="BRCT domain"/>
    <property type="match status" value="1"/>
</dbReference>
<protein>
    <recommendedName>
        <fullName evidence="1">BRCT domain-containing protein</fullName>
    </recommendedName>
</protein>
<dbReference type="AlphaFoldDB" id="X1MMM5"/>
<dbReference type="Pfam" id="PF00533">
    <property type="entry name" value="BRCT"/>
    <property type="match status" value="1"/>
</dbReference>
<dbReference type="EMBL" id="BARV01004815">
    <property type="protein sequence ID" value="GAI07624.1"/>
    <property type="molecule type" value="Genomic_DNA"/>
</dbReference>
<sequence>KTFVLTGKLNDFSREEAKEIIENFGGRVTSNVSRGTDAVLLGESPGSKLDDARRYNIRLISEEEFKKMIKE</sequence>
<comment type="caution">
    <text evidence="2">The sequence shown here is derived from an EMBL/GenBank/DDBJ whole genome shotgun (WGS) entry which is preliminary data.</text>
</comment>
<reference evidence="2" key="1">
    <citation type="journal article" date="2014" name="Front. Microbiol.">
        <title>High frequency of phylogenetically diverse reductive dehalogenase-homologous genes in deep subseafloor sedimentary metagenomes.</title>
        <authorList>
            <person name="Kawai M."/>
            <person name="Futagami T."/>
            <person name="Toyoda A."/>
            <person name="Takaki Y."/>
            <person name="Nishi S."/>
            <person name="Hori S."/>
            <person name="Arai W."/>
            <person name="Tsubouchi T."/>
            <person name="Morono Y."/>
            <person name="Uchiyama I."/>
            <person name="Ito T."/>
            <person name="Fujiyama A."/>
            <person name="Inagaki F."/>
            <person name="Takami H."/>
        </authorList>
    </citation>
    <scope>NUCLEOTIDE SEQUENCE</scope>
    <source>
        <strain evidence="2">Expedition CK06-06</strain>
    </source>
</reference>
<accession>X1MMM5</accession>
<organism evidence="2">
    <name type="scientific">marine sediment metagenome</name>
    <dbReference type="NCBI Taxonomy" id="412755"/>
    <lineage>
        <taxon>unclassified sequences</taxon>
        <taxon>metagenomes</taxon>
        <taxon>ecological metagenomes</taxon>
    </lineage>
</organism>
<feature type="non-terminal residue" evidence="2">
    <location>
        <position position="1"/>
    </location>
</feature>
<feature type="domain" description="BRCT" evidence="1">
    <location>
        <begin position="1"/>
        <end position="71"/>
    </location>
</feature>